<organism evidence="1 2">
    <name type="scientific">Dryococelus australis</name>
    <dbReference type="NCBI Taxonomy" id="614101"/>
    <lineage>
        <taxon>Eukaryota</taxon>
        <taxon>Metazoa</taxon>
        <taxon>Ecdysozoa</taxon>
        <taxon>Arthropoda</taxon>
        <taxon>Hexapoda</taxon>
        <taxon>Insecta</taxon>
        <taxon>Pterygota</taxon>
        <taxon>Neoptera</taxon>
        <taxon>Polyneoptera</taxon>
        <taxon>Phasmatodea</taxon>
        <taxon>Verophasmatodea</taxon>
        <taxon>Anareolatae</taxon>
        <taxon>Phasmatidae</taxon>
        <taxon>Eurycanthinae</taxon>
        <taxon>Dryococelus</taxon>
    </lineage>
</organism>
<protein>
    <submittedName>
        <fullName evidence="1">Uncharacterized protein</fullName>
    </submittedName>
</protein>
<dbReference type="PANTHER" id="PTHR45749:SF14">
    <property type="entry name" value="TTF-TYPE DOMAIN-CONTAINING PROTEIN"/>
    <property type="match status" value="1"/>
</dbReference>
<reference evidence="1 2" key="1">
    <citation type="submission" date="2023-02" db="EMBL/GenBank/DDBJ databases">
        <title>LHISI_Scaffold_Assembly.</title>
        <authorList>
            <person name="Stuart O.P."/>
            <person name="Cleave R."/>
            <person name="Magrath M.J.L."/>
            <person name="Mikheyev A.S."/>
        </authorList>
    </citation>
    <scope>NUCLEOTIDE SEQUENCE [LARGE SCALE GENOMIC DNA]</scope>
    <source>
        <strain evidence="1">Daus_M_001</strain>
        <tissue evidence="1">Leg muscle</tissue>
    </source>
</reference>
<dbReference type="EMBL" id="JARBHB010000006">
    <property type="protein sequence ID" value="KAJ8882214.1"/>
    <property type="molecule type" value="Genomic_DNA"/>
</dbReference>
<evidence type="ECO:0000313" key="2">
    <source>
        <dbReference type="Proteomes" id="UP001159363"/>
    </source>
</evidence>
<dbReference type="Proteomes" id="UP001159363">
    <property type="component" value="Chromosome 5"/>
</dbReference>
<gene>
    <name evidence="1" type="ORF">PR048_018702</name>
</gene>
<sequence>MKLAYFSKQSVAIQLNDQLNKDMENVRSALLAIFTTLRFFCRQGLSIQGHEDVSSNFIQLLKLRKEDVPDLKEWMGLSSYKWLSHDIQNEIIDILGKLVLRSVACEMKKRNTWPLWLTRLVTSQ</sequence>
<dbReference type="PANTHER" id="PTHR45749">
    <property type="match status" value="1"/>
</dbReference>
<proteinExistence type="predicted"/>
<name>A0ABQ9HD78_9NEOP</name>
<evidence type="ECO:0000313" key="1">
    <source>
        <dbReference type="EMBL" id="KAJ8882214.1"/>
    </source>
</evidence>
<keyword evidence="2" id="KW-1185">Reference proteome</keyword>
<comment type="caution">
    <text evidence="1">The sequence shown here is derived from an EMBL/GenBank/DDBJ whole genome shotgun (WGS) entry which is preliminary data.</text>
</comment>
<accession>A0ABQ9HD78</accession>